<dbReference type="Proteomes" id="UP000184694">
    <property type="component" value="Unassembled WGS sequence"/>
</dbReference>
<feature type="chain" id="PRO_5012545886" description="Tetratricopeptide repeat-containing protein" evidence="4">
    <location>
        <begin position="22"/>
        <end position="565"/>
    </location>
</feature>
<evidence type="ECO:0000256" key="3">
    <source>
        <dbReference type="SAM" id="Phobius"/>
    </source>
</evidence>
<name>A0A1N6HZT6_9BACT</name>
<feature type="compositionally biased region" description="Basic and acidic residues" evidence="2">
    <location>
        <begin position="56"/>
        <end position="66"/>
    </location>
</feature>
<dbReference type="RefSeq" id="WP_074217091.1">
    <property type="nucleotide sequence ID" value="NZ_FSRG01000006.1"/>
</dbReference>
<keyword evidence="3" id="KW-1133">Transmembrane helix</keyword>
<evidence type="ECO:0000256" key="4">
    <source>
        <dbReference type="SAM" id="SignalP"/>
    </source>
</evidence>
<feature type="transmembrane region" description="Helical" evidence="3">
    <location>
        <begin position="106"/>
        <end position="129"/>
    </location>
</feature>
<feature type="coiled-coil region" evidence="1">
    <location>
        <begin position="68"/>
        <end position="95"/>
    </location>
</feature>
<dbReference type="AlphaFoldDB" id="A0A1N6HZT6"/>
<feature type="signal peptide" evidence="4">
    <location>
        <begin position="1"/>
        <end position="21"/>
    </location>
</feature>
<sequence>MRRCFLILLVFFVLSTSFAFANNGAQQIKIQQPSQPPIIISIGSPPAQASSVTSSKNEESTYHQQRTNDFKAEQLRKLKARFERLEKDIENNNKLQRLNKKSFDQLISLVTFVITLFAAGAAFAFFNLFEKAKVESEKMKIFYADEMNSVHEQFSKQAQEQAEKIEQANTSALEEFENKVNSEYERLFDEFEHKYQTTLHEIEERGKNTLIQLEKRGELEFITLQEKMRTSLKASEEFLAKYADEVAETKEMLSELQNNKGQFTPEQLKILDEISHSETLPANLRTQSQLIRAFKNSDWKEALEIAEQLLEAAPTPSIHYYAAASAFNIGVNLHNPQNRIPYFEKSIAFCKSALARYGTLSWEIYLNWANVYRAQAELVIKSNEQKELILKEALKLLATAIEQQGSNIFIGIEQARILESLGKLPTDNAKDFITKSDNLFEQLISENPDSYIPLARYGNSLLIRTKIKDCETEEYQKNINKACEVLLNAENLEEGSGSYDLACIASRNNDMDECKKWLETYFANKFFELPADYIINDTDLANVHQEPWFNELIELAFKNKEQNAA</sequence>
<dbReference type="SUPFAM" id="SSF48452">
    <property type="entry name" value="TPR-like"/>
    <property type="match status" value="1"/>
</dbReference>
<gene>
    <name evidence="5" type="ORF">SAMN02745161_2309</name>
</gene>
<protein>
    <recommendedName>
        <fullName evidence="7">Tetratricopeptide repeat-containing protein</fullName>
    </recommendedName>
</protein>
<organism evidence="5 6">
    <name type="scientific">Halodesulfovibrio marinisediminis DSM 17456</name>
    <dbReference type="NCBI Taxonomy" id="1121457"/>
    <lineage>
        <taxon>Bacteria</taxon>
        <taxon>Pseudomonadati</taxon>
        <taxon>Thermodesulfobacteriota</taxon>
        <taxon>Desulfovibrionia</taxon>
        <taxon>Desulfovibrionales</taxon>
        <taxon>Desulfovibrionaceae</taxon>
        <taxon>Halodesulfovibrio</taxon>
    </lineage>
</organism>
<keyword evidence="3" id="KW-0472">Membrane</keyword>
<evidence type="ECO:0008006" key="7">
    <source>
        <dbReference type="Google" id="ProtNLM"/>
    </source>
</evidence>
<keyword evidence="6" id="KW-1185">Reference proteome</keyword>
<dbReference type="STRING" id="1121457.SAMN02745161_2309"/>
<keyword evidence="3" id="KW-0812">Transmembrane</keyword>
<keyword evidence="1" id="KW-0175">Coiled coil</keyword>
<accession>A0A1N6HZT6</accession>
<dbReference type="InterPro" id="IPR011990">
    <property type="entry name" value="TPR-like_helical_dom_sf"/>
</dbReference>
<dbReference type="EMBL" id="FSRG01000006">
    <property type="protein sequence ID" value="SIO25313.1"/>
    <property type="molecule type" value="Genomic_DNA"/>
</dbReference>
<evidence type="ECO:0000256" key="2">
    <source>
        <dbReference type="SAM" id="MobiDB-lite"/>
    </source>
</evidence>
<evidence type="ECO:0000256" key="1">
    <source>
        <dbReference type="SAM" id="Coils"/>
    </source>
</evidence>
<dbReference type="Gene3D" id="1.25.40.10">
    <property type="entry name" value="Tetratricopeptide repeat domain"/>
    <property type="match status" value="1"/>
</dbReference>
<dbReference type="OrthoDB" id="5765088at2"/>
<proteinExistence type="predicted"/>
<evidence type="ECO:0000313" key="6">
    <source>
        <dbReference type="Proteomes" id="UP000184694"/>
    </source>
</evidence>
<feature type="region of interest" description="Disordered" evidence="2">
    <location>
        <begin position="44"/>
        <end position="66"/>
    </location>
</feature>
<reference evidence="6" key="1">
    <citation type="submission" date="2016-11" db="EMBL/GenBank/DDBJ databases">
        <authorList>
            <person name="Varghese N."/>
            <person name="Submissions S."/>
        </authorList>
    </citation>
    <scope>NUCLEOTIDE SEQUENCE [LARGE SCALE GENOMIC DNA]</scope>
    <source>
        <strain evidence="6">DSM 17456</strain>
    </source>
</reference>
<keyword evidence="4" id="KW-0732">Signal</keyword>
<evidence type="ECO:0000313" key="5">
    <source>
        <dbReference type="EMBL" id="SIO25313.1"/>
    </source>
</evidence>